<sequence>MSMMSCRVVHAGAGYQYLLRSVATNDADPNLNLGAESGSAPQKLHDYYAAKGTPPGRWRGRGLDGLSSATVTAGAVVTEDQMAALYGEGLHPDADEMMAAGVPLNQCKLGRKFPIYTDGKPVLVTLAALEKDFREANKRRPDEAERSELALAAGREHFADVHGRPAADGKEIISWVNREQHSVRQAVSGVDLTFSPAKSISVLWGLADRDTANRIAAIHHRAVADTLDWIEDNALYTRVGTGGIWQVKTGGMIAAEFTHFDTRSGDMDLHSHVLVANKVQAPDGSWKAIDQPALFEHAVTASERYNLVVRDLLARELGLEFTARGRGARVCPVYEVAGIDDELIEAFSSRRAMATPVYDRMVADYVAKHGRQPSTRINHQLWQAAILATRDAKRPAESLEQLREQWRDRARKIMPTRRIDRLVAHCQKQKDTRPVLSADRIDAEIIETLSTDALHLVMGRRAVFKKTHITTAVAQQLHQFRFATATDRERIGHLVVETIMTTHAVCLTPPEVLDLPHQLQHDTGPFAGAGVDRRVNSTVYSTRTHLDRERMILEAASTPQALLVEDRVITDQLNHFEQTCGFGLNDGQARLARHLLTSGTLLAVGVGPAGTGKTTSMKLVVDCWTASGRRVIGLAPSAAAAKVLEADIGTTCRTIDSLTYHYTEAINRGLSPEQAIGELPVGIHDGDMLLVDEAGMASTDRIATLLDIATHTGATVRMVGDPAQLDSVETGGMFRTLTNTPGTPVLDEVMRFGDDTTQAAATLDIRDGNPCGLDVHDHRGWITHGMRETMITCAVQAFLADEDAGCKSLVIAPTNADVTTINAMIQTHKLTRHTVDHTRTRTLSDGLKAGRGDVILTRKNTLLTNPDGTGVRVLNGQLLRVSRITNAGSIIARDLKTGTPVRLPGWYIDEATQLGYAATIHRCQGATVDTTHAVVDPSMDRNGLYVALTRGKAENRLYVDTSAPLDPDAGDAHLHMSGDTPASSARDVLERIVARDTSCRSAIDELTGQMNHASDVDRVAALYAHGVELATEAYTHQVVPQLIDTLPVYTAAQLQADTDGVEAIEHAVTFAANRGIDARDLWVYASDDIDWAASPGRLIASRIRHMTHPSPSSDRALSDGDRHATPPPVIPGADMELALWLENTYTTLTTPESAATETTTTPATHTAANWVADNHITETAADTLSDWRAQPHQDRPNGSDEPTTAPTDNHQEPTQPTTIDQTVTAADTTGHTRDGEHHRPTAAGHPATGAPRAAAVMGPATATSPAPADRAPSAKTTMAPSAGAVASSTHTHHDAQAERIRTIRSLDSQIRRYTTAIHTAERTVTAGNAPDGTAAKLDAARDNLTRLTARRDRLAESVPDDNTWEKTTNHTTRTLGPRTGLDSDPATGAPPSPPAPSHDNDLGM</sequence>
<feature type="compositionally biased region" description="Low complexity" evidence="1">
    <location>
        <begin position="1241"/>
        <end position="1255"/>
    </location>
</feature>
<feature type="compositionally biased region" description="Polar residues" evidence="1">
    <location>
        <begin position="1200"/>
        <end position="1229"/>
    </location>
</feature>
<dbReference type="InterPro" id="IPR014862">
    <property type="entry name" value="TrwC"/>
</dbReference>
<accession>A0A3R8QQS6</accession>
<evidence type="ECO:0000259" key="2">
    <source>
        <dbReference type="Pfam" id="PF08751"/>
    </source>
</evidence>
<keyword evidence="4" id="KW-1185">Reference proteome</keyword>
<dbReference type="Proteomes" id="UP000278422">
    <property type="component" value="Unassembled WGS sequence"/>
</dbReference>
<comment type="caution">
    <text evidence="3">The sequence shown here is derived from an EMBL/GenBank/DDBJ whole genome shotgun (WGS) entry which is preliminary data.</text>
</comment>
<feature type="domain" description="TrwC relaxase" evidence="2">
    <location>
        <begin position="11"/>
        <end position="412"/>
    </location>
</feature>
<feature type="region of interest" description="Disordered" evidence="1">
    <location>
        <begin position="1355"/>
        <end position="1404"/>
    </location>
</feature>
<evidence type="ECO:0000256" key="1">
    <source>
        <dbReference type="SAM" id="MobiDB-lite"/>
    </source>
</evidence>
<gene>
    <name evidence="3" type="ORF">CXF42_05615</name>
</gene>
<reference evidence="3 4" key="1">
    <citation type="submission" date="2018-01" db="EMBL/GenBank/DDBJ databases">
        <title>Twenty Corynebacterium bovis Genomes.</title>
        <authorList>
            <person name="Gulvik C.A."/>
        </authorList>
    </citation>
    <scope>NUCLEOTIDE SEQUENCE [LARGE SCALE GENOMIC DNA]</scope>
    <source>
        <strain evidence="3 4">16-2004</strain>
    </source>
</reference>
<dbReference type="Gene3D" id="2.30.30.940">
    <property type="match status" value="1"/>
</dbReference>
<evidence type="ECO:0000313" key="3">
    <source>
        <dbReference type="EMBL" id="RRQ04020.1"/>
    </source>
</evidence>
<name>A0A3R8QQS6_9CORY</name>
<feature type="region of interest" description="Disordered" evidence="1">
    <location>
        <begin position="1186"/>
        <end position="1298"/>
    </location>
</feature>
<organism evidence="3 4">
    <name type="scientific">Corynebacterium bovis</name>
    <dbReference type="NCBI Taxonomy" id="36808"/>
    <lineage>
        <taxon>Bacteria</taxon>
        <taxon>Bacillati</taxon>
        <taxon>Actinomycetota</taxon>
        <taxon>Actinomycetes</taxon>
        <taxon>Mycobacteriales</taxon>
        <taxon>Corynebacteriaceae</taxon>
        <taxon>Corynebacterium</taxon>
    </lineage>
</organism>
<dbReference type="Pfam" id="PF08751">
    <property type="entry name" value="TrwC"/>
    <property type="match status" value="1"/>
</dbReference>
<dbReference type="SUPFAM" id="SSF52540">
    <property type="entry name" value="P-loop containing nucleoside triphosphate hydrolases"/>
    <property type="match status" value="2"/>
</dbReference>
<protein>
    <submittedName>
        <fullName evidence="3">TraA protein</fullName>
    </submittedName>
</protein>
<feature type="compositionally biased region" description="Basic and acidic residues" evidence="1">
    <location>
        <begin position="1189"/>
        <end position="1198"/>
    </location>
</feature>
<feature type="compositionally biased region" description="Basic and acidic residues" evidence="1">
    <location>
        <begin position="1230"/>
        <end position="1239"/>
    </location>
</feature>
<proteinExistence type="predicted"/>
<dbReference type="Gene3D" id="3.40.50.300">
    <property type="entry name" value="P-loop containing nucleotide triphosphate hydrolases"/>
    <property type="match status" value="2"/>
</dbReference>
<feature type="region of interest" description="Disordered" evidence="1">
    <location>
        <begin position="1105"/>
        <end position="1131"/>
    </location>
</feature>
<dbReference type="NCBIfam" id="NF041492">
    <property type="entry name" value="MobF"/>
    <property type="match status" value="1"/>
</dbReference>
<dbReference type="Pfam" id="PF13604">
    <property type="entry name" value="AAA_30"/>
    <property type="match status" value="1"/>
</dbReference>
<evidence type="ECO:0000313" key="4">
    <source>
        <dbReference type="Proteomes" id="UP000278422"/>
    </source>
</evidence>
<dbReference type="InterPro" id="IPR027417">
    <property type="entry name" value="P-loop_NTPase"/>
</dbReference>
<dbReference type="RefSeq" id="WP_125186969.1">
    <property type="nucleotide sequence ID" value="NZ_JBHYBO010000004.1"/>
</dbReference>
<dbReference type="CDD" id="cd18809">
    <property type="entry name" value="SF1_C_RecD"/>
    <property type="match status" value="1"/>
</dbReference>
<feature type="region of interest" description="Disordered" evidence="1">
    <location>
        <begin position="1151"/>
        <end position="1172"/>
    </location>
</feature>
<feature type="compositionally biased region" description="Low complexity" evidence="1">
    <location>
        <begin position="1151"/>
        <end position="1168"/>
    </location>
</feature>
<dbReference type="SUPFAM" id="SSF55464">
    <property type="entry name" value="Origin of replication-binding domain, RBD-like"/>
    <property type="match status" value="1"/>
</dbReference>
<dbReference type="CDD" id="cd17933">
    <property type="entry name" value="DEXSc_RecD-like"/>
    <property type="match status" value="1"/>
</dbReference>
<dbReference type="EMBL" id="PQNQ01000012">
    <property type="protein sequence ID" value="RRQ04020.1"/>
    <property type="molecule type" value="Genomic_DNA"/>
</dbReference>